<keyword evidence="3" id="KW-1003">Cell membrane</keyword>
<dbReference type="RefSeq" id="WP_120043868.1">
    <property type="nucleotide sequence ID" value="NZ_QZFU01000036.1"/>
</dbReference>
<evidence type="ECO:0000256" key="4">
    <source>
        <dbReference type="ARBA" id="ARBA00022692"/>
    </source>
</evidence>
<feature type="transmembrane region" description="Helical" evidence="7">
    <location>
        <begin position="218"/>
        <end position="240"/>
    </location>
</feature>
<keyword evidence="6 7" id="KW-0472">Membrane</keyword>
<dbReference type="PROSITE" id="PS50928">
    <property type="entry name" value="ABC_TM1"/>
    <property type="match status" value="1"/>
</dbReference>
<organism evidence="9 10">
    <name type="scientific">Nocardia panacis</name>
    <dbReference type="NCBI Taxonomy" id="2340916"/>
    <lineage>
        <taxon>Bacteria</taxon>
        <taxon>Bacillati</taxon>
        <taxon>Actinomycetota</taxon>
        <taxon>Actinomycetes</taxon>
        <taxon>Mycobacteriales</taxon>
        <taxon>Nocardiaceae</taxon>
        <taxon>Nocardia</taxon>
    </lineage>
</organism>
<feature type="transmembrane region" description="Helical" evidence="7">
    <location>
        <begin position="178"/>
        <end position="198"/>
    </location>
</feature>
<dbReference type="AlphaFoldDB" id="A0A3A4KB40"/>
<sequence>MSMVGLRRGATGVVVLLVLAEVLARTGTVHLPPASTVLDRAFRLLGDAGFRADLVATVRAWAIGTFLAVLVAVPVGLVLGSLPVVRTATRAIVELLRPIPSVALIPLAGLVIGSGLPMTVALIVYGAVWPVLFNTIYGLDSVDPLAKQTLRSFGFSPASVLLRVSLPSAAPFIATGIRLASSIAIILAVGTGIVAGRMNGSGLGAFIADADSGAGNTALVLAATLWAGILGVVLDILAVAAERRIFHWHSAYAGAVE</sequence>
<comment type="caution">
    <text evidence="9">The sequence shown here is derived from an EMBL/GenBank/DDBJ whole genome shotgun (WGS) entry which is preliminary data.</text>
</comment>
<evidence type="ECO:0000256" key="1">
    <source>
        <dbReference type="ARBA" id="ARBA00004651"/>
    </source>
</evidence>
<comment type="subcellular location">
    <subcellularLocation>
        <location evidence="1 7">Cell membrane</location>
        <topology evidence="1 7">Multi-pass membrane protein</topology>
    </subcellularLocation>
</comment>
<feature type="domain" description="ABC transmembrane type-1" evidence="8">
    <location>
        <begin position="54"/>
        <end position="238"/>
    </location>
</feature>
<evidence type="ECO:0000256" key="2">
    <source>
        <dbReference type="ARBA" id="ARBA00022448"/>
    </source>
</evidence>
<evidence type="ECO:0000259" key="8">
    <source>
        <dbReference type="PROSITE" id="PS50928"/>
    </source>
</evidence>
<accession>A0A3A4KB40</accession>
<keyword evidence="5 7" id="KW-1133">Transmembrane helix</keyword>
<evidence type="ECO:0000256" key="7">
    <source>
        <dbReference type="RuleBase" id="RU363032"/>
    </source>
</evidence>
<keyword evidence="4 7" id="KW-0812">Transmembrane</keyword>
<keyword evidence="10" id="KW-1185">Reference proteome</keyword>
<comment type="similarity">
    <text evidence="7">Belongs to the binding-protein-dependent transport system permease family.</text>
</comment>
<dbReference type="InterPro" id="IPR035906">
    <property type="entry name" value="MetI-like_sf"/>
</dbReference>
<feature type="transmembrane region" description="Helical" evidence="7">
    <location>
        <begin position="60"/>
        <end position="82"/>
    </location>
</feature>
<dbReference type="Gene3D" id="1.10.3720.10">
    <property type="entry name" value="MetI-like"/>
    <property type="match status" value="1"/>
</dbReference>
<gene>
    <name evidence="9" type="ORF">D5S18_26840</name>
</gene>
<reference evidence="9 10" key="1">
    <citation type="submission" date="2018-09" db="EMBL/GenBank/DDBJ databases">
        <title>YIM PH21274 draft genome.</title>
        <authorList>
            <person name="Miao C."/>
        </authorList>
    </citation>
    <scope>NUCLEOTIDE SEQUENCE [LARGE SCALE GENOMIC DNA]</scope>
    <source>
        <strain evidence="9 10">YIM PH 21724</strain>
    </source>
</reference>
<dbReference type="PANTHER" id="PTHR30151:SF0">
    <property type="entry name" value="ABC TRANSPORTER PERMEASE PROTEIN MJ0413-RELATED"/>
    <property type="match status" value="1"/>
</dbReference>
<dbReference type="Proteomes" id="UP000266677">
    <property type="component" value="Unassembled WGS sequence"/>
</dbReference>
<dbReference type="OrthoDB" id="3173654at2"/>
<dbReference type="GO" id="GO:0055085">
    <property type="term" value="P:transmembrane transport"/>
    <property type="evidence" value="ECO:0007669"/>
    <property type="project" value="InterPro"/>
</dbReference>
<evidence type="ECO:0000313" key="10">
    <source>
        <dbReference type="Proteomes" id="UP000266677"/>
    </source>
</evidence>
<evidence type="ECO:0000256" key="6">
    <source>
        <dbReference type="ARBA" id="ARBA00023136"/>
    </source>
</evidence>
<evidence type="ECO:0000313" key="9">
    <source>
        <dbReference type="EMBL" id="RJO70811.1"/>
    </source>
</evidence>
<name>A0A3A4KB40_9NOCA</name>
<dbReference type="SUPFAM" id="SSF161098">
    <property type="entry name" value="MetI-like"/>
    <property type="match status" value="1"/>
</dbReference>
<dbReference type="Pfam" id="PF00528">
    <property type="entry name" value="BPD_transp_1"/>
    <property type="match status" value="1"/>
</dbReference>
<protein>
    <submittedName>
        <fullName evidence="9">ABC transporter permease subunit</fullName>
    </submittedName>
</protein>
<dbReference type="InterPro" id="IPR000515">
    <property type="entry name" value="MetI-like"/>
</dbReference>
<proteinExistence type="inferred from homology"/>
<evidence type="ECO:0000256" key="3">
    <source>
        <dbReference type="ARBA" id="ARBA00022475"/>
    </source>
</evidence>
<dbReference type="PANTHER" id="PTHR30151">
    <property type="entry name" value="ALKANE SULFONATE ABC TRANSPORTER-RELATED, MEMBRANE SUBUNIT"/>
    <property type="match status" value="1"/>
</dbReference>
<feature type="transmembrane region" description="Helical" evidence="7">
    <location>
        <begin position="103"/>
        <end position="128"/>
    </location>
</feature>
<dbReference type="EMBL" id="QZFU01000036">
    <property type="protein sequence ID" value="RJO70811.1"/>
    <property type="molecule type" value="Genomic_DNA"/>
</dbReference>
<keyword evidence="2 7" id="KW-0813">Transport</keyword>
<dbReference type="GO" id="GO:0005886">
    <property type="term" value="C:plasma membrane"/>
    <property type="evidence" value="ECO:0007669"/>
    <property type="project" value="UniProtKB-SubCell"/>
</dbReference>
<evidence type="ECO:0000256" key="5">
    <source>
        <dbReference type="ARBA" id="ARBA00022989"/>
    </source>
</evidence>